<protein>
    <recommendedName>
        <fullName evidence="1">DUF6873 domain-containing protein</fullName>
    </recommendedName>
</protein>
<feature type="domain" description="DUF6873" evidence="1">
    <location>
        <begin position="6"/>
        <end position="235"/>
    </location>
</feature>
<dbReference type="RefSeq" id="WP_162361089.1">
    <property type="nucleotide sequence ID" value="NZ_CP047591.1"/>
</dbReference>
<dbReference type="KEGG" id="amic:Ami3637_01895"/>
<name>A0A6P1MFF3_9FIRM</name>
<evidence type="ECO:0000259" key="1">
    <source>
        <dbReference type="Pfam" id="PF21778"/>
    </source>
</evidence>
<dbReference type="AlphaFoldDB" id="A0A6P1MFF3"/>
<accession>A0A6P1MFF3</accession>
<sequence>MSIIYISENAHEILLDYLQNSGHKLVFIKDTGLVYPEVAAHADIYMCKLGAEPESPVFHAGPPSQSGLGYQYPENVKYNGVCMGNYFIHNLKYTSPTLLEQIKHSGFRPIQVSQGYTKCNMVVVNPFSAITSDEGIYKSVNHYFDTSEFLSRQSAPGSWADKLNLLLVRQGHVKLGRFPYGFLGGASGRVGNEILFNGNLEAHPDFEIISEFIESQNLKIKYFEEYPLEDIGSIIEWRDK</sequence>
<keyword evidence="3" id="KW-1185">Reference proteome</keyword>
<evidence type="ECO:0000313" key="3">
    <source>
        <dbReference type="Proteomes" id="UP000463883"/>
    </source>
</evidence>
<dbReference type="Pfam" id="PF21778">
    <property type="entry name" value="DUF6873"/>
    <property type="match status" value="1"/>
</dbReference>
<organism evidence="2 3">
    <name type="scientific">Aminipila terrae</name>
    <dbReference type="NCBI Taxonomy" id="2697030"/>
    <lineage>
        <taxon>Bacteria</taxon>
        <taxon>Bacillati</taxon>
        <taxon>Bacillota</taxon>
        <taxon>Clostridia</taxon>
        <taxon>Peptostreptococcales</taxon>
        <taxon>Anaerovoracaceae</taxon>
        <taxon>Aminipila</taxon>
    </lineage>
</organism>
<gene>
    <name evidence="2" type="ORF">Ami3637_01895</name>
</gene>
<dbReference type="InterPro" id="IPR049238">
    <property type="entry name" value="DUF6873"/>
</dbReference>
<dbReference type="EMBL" id="CP047591">
    <property type="protein sequence ID" value="QHI71314.1"/>
    <property type="molecule type" value="Genomic_DNA"/>
</dbReference>
<evidence type="ECO:0000313" key="2">
    <source>
        <dbReference type="EMBL" id="QHI71314.1"/>
    </source>
</evidence>
<proteinExistence type="predicted"/>
<reference evidence="2 3" key="1">
    <citation type="submission" date="2020-01" db="EMBL/GenBank/DDBJ databases">
        <title>Genomic analysis of Aminipila sp. CBA3637.</title>
        <authorList>
            <person name="Kim Y.B."/>
            <person name="Roh S.W."/>
        </authorList>
    </citation>
    <scope>NUCLEOTIDE SEQUENCE [LARGE SCALE GENOMIC DNA]</scope>
    <source>
        <strain evidence="2 3">CBA3637</strain>
    </source>
</reference>
<dbReference type="Proteomes" id="UP000463883">
    <property type="component" value="Chromosome"/>
</dbReference>